<accession>A0A133Y453</accession>
<name>A0A133Y453_9LACT</name>
<dbReference type="RefSeq" id="WP_060936432.1">
    <property type="nucleotide sequence ID" value="NZ_KQ959293.1"/>
</dbReference>
<dbReference type="InterPro" id="IPR038690">
    <property type="entry name" value="NusG_2_sf"/>
</dbReference>
<sequence>MKQLFKTFKPWDFLFIGIALVLSFTPLFITTFIYTDKVDAPVAIVKIDGEEVDRFILSEDAGDIEKTYYPHEGEYNIIEQDGEYIRDKEDNSPYQIAVRTGWINEPGDISVCLPHGLIIEIQGEHGEDELILPKK</sequence>
<dbReference type="Gene3D" id="2.60.320.10">
    <property type="entry name" value="N-utilization substance G protein NusG, insert domain"/>
    <property type="match status" value="1"/>
</dbReference>
<reference evidence="2 3" key="1">
    <citation type="submission" date="2016-01" db="EMBL/GenBank/DDBJ databases">
        <authorList>
            <person name="Oliw E.H."/>
        </authorList>
    </citation>
    <scope>NUCLEOTIDE SEQUENCE [LARGE SCALE GENOMIC DNA]</scope>
    <source>
        <strain evidence="2 3">KA00635</strain>
    </source>
</reference>
<dbReference type="PATRIC" id="fig|87541.4.peg.310"/>
<dbReference type="OrthoDB" id="47603at2"/>
<dbReference type="Proteomes" id="UP000070422">
    <property type="component" value="Unassembled WGS sequence"/>
</dbReference>
<proteinExistence type="predicted"/>
<dbReference type="STRING" id="87541.AWM71_02670"/>
<evidence type="ECO:0000313" key="3">
    <source>
        <dbReference type="Proteomes" id="UP000070422"/>
    </source>
</evidence>
<dbReference type="AlphaFoldDB" id="A0A133Y453"/>
<organism evidence="2 3">
    <name type="scientific">Aerococcus christensenii</name>
    <dbReference type="NCBI Taxonomy" id="87541"/>
    <lineage>
        <taxon>Bacteria</taxon>
        <taxon>Bacillati</taxon>
        <taxon>Bacillota</taxon>
        <taxon>Bacilli</taxon>
        <taxon>Lactobacillales</taxon>
        <taxon>Aerococcaceae</taxon>
        <taxon>Aerococcus</taxon>
    </lineage>
</organism>
<keyword evidence="1" id="KW-1133">Transmembrane helix</keyword>
<protein>
    <submittedName>
        <fullName evidence="2">Uncharacterized protein</fullName>
    </submittedName>
</protein>
<dbReference type="EMBL" id="LSCQ01000017">
    <property type="protein sequence ID" value="KXB37916.1"/>
    <property type="molecule type" value="Genomic_DNA"/>
</dbReference>
<feature type="transmembrane region" description="Helical" evidence="1">
    <location>
        <begin position="12"/>
        <end position="34"/>
    </location>
</feature>
<gene>
    <name evidence="2" type="ORF">HMPREF3187_00310</name>
</gene>
<keyword evidence="1" id="KW-0472">Membrane</keyword>
<evidence type="ECO:0000256" key="1">
    <source>
        <dbReference type="SAM" id="Phobius"/>
    </source>
</evidence>
<dbReference type="Pfam" id="PF07009">
    <property type="entry name" value="NusG_II"/>
    <property type="match status" value="1"/>
</dbReference>
<evidence type="ECO:0000313" key="2">
    <source>
        <dbReference type="EMBL" id="KXB37916.1"/>
    </source>
</evidence>
<keyword evidence="1" id="KW-0812">Transmembrane</keyword>
<comment type="caution">
    <text evidence="2">The sequence shown here is derived from an EMBL/GenBank/DDBJ whole genome shotgun (WGS) entry which is preliminary data.</text>
</comment>